<feature type="coiled-coil region" evidence="1">
    <location>
        <begin position="206"/>
        <end position="236"/>
    </location>
</feature>
<dbReference type="Gene3D" id="1.10.287.1060">
    <property type="entry name" value="ESAT-6-like"/>
    <property type="match status" value="1"/>
</dbReference>
<protein>
    <recommendedName>
        <fullName evidence="4">WXG100 family type VII secretion target</fullName>
    </recommendedName>
</protein>
<dbReference type="InterPro" id="IPR036689">
    <property type="entry name" value="ESAT-6-like_sf"/>
</dbReference>
<keyword evidence="1" id="KW-0175">Coiled coil</keyword>
<proteinExistence type="predicted"/>
<evidence type="ECO:0000256" key="1">
    <source>
        <dbReference type="SAM" id="Coils"/>
    </source>
</evidence>
<comment type="caution">
    <text evidence="2">The sequence shown here is derived from an EMBL/GenBank/DDBJ whole genome shotgun (WGS) entry which is preliminary data.</text>
</comment>
<organism evidence="2 3">
    <name type="scientific">Streptomyces montanisoli</name>
    <dbReference type="NCBI Taxonomy" id="2798581"/>
    <lineage>
        <taxon>Bacteria</taxon>
        <taxon>Bacillati</taxon>
        <taxon>Actinomycetota</taxon>
        <taxon>Actinomycetes</taxon>
        <taxon>Kitasatosporales</taxon>
        <taxon>Streptomycetaceae</taxon>
        <taxon>Streptomyces</taxon>
    </lineage>
</organism>
<dbReference type="Proteomes" id="UP000670475">
    <property type="component" value="Unassembled WGS sequence"/>
</dbReference>
<dbReference type="AlphaFoldDB" id="A0A940ME97"/>
<accession>A0A940ME97</accession>
<sequence>MTDSWVGGDIGGLEAMGTAYVKAKKSLDDVVKPLGDQADKLVGDAGWEGEAASSFREAWTADSMAAGAFAELVSAVGHVLTKLSGRLRTAETGLQNAEDVAVRAGVPVGPKGVPGTLMTNNPPTPAESKSIKALHDYGAVRDRALHDAQRARLDAADDLRKLYADATGEGEGHKGTKGEDLTIADYLRALYSYDSERTRAKGHDAATKLDDAKHEADQAKKEMRAERKAYQKAGKALPKDLPGKGAYRDAMAKLDGLETDIARGERGSSALPYDHALNTKVVDAAKALRLGESAERLPEFLKEVPVVDIAAAGAVGLLEAKDDHDKGWSWTHSVIVDEGAALGGLAAGTAAVAGGVALAASAEITVPVAVVAGVGGAVVIGATNYIDSALHEHWSEDIHDHGVVGGILHGLGDAGSKSWQSDVNLAKDVGNAAKKAWNGFTGLF</sequence>
<evidence type="ECO:0008006" key="4">
    <source>
        <dbReference type="Google" id="ProtNLM"/>
    </source>
</evidence>
<dbReference type="RefSeq" id="WP_209344604.1">
    <property type="nucleotide sequence ID" value="NZ_JAGIQL010000182.1"/>
</dbReference>
<dbReference type="SUPFAM" id="SSF140453">
    <property type="entry name" value="EsxAB dimer-like"/>
    <property type="match status" value="1"/>
</dbReference>
<keyword evidence="3" id="KW-1185">Reference proteome</keyword>
<name>A0A940ME97_9ACTN</name>
<reference evidence="2" key="1">
    <citation type="submission" date="2021-03" db="EMBL/GenBank/DDBJ databases">
        <title>Whole genome sequence of Streptomyces bomunensis MMS17-BM035.</title>
        <authorList>
            <person name="Lee J.H."/>
        </authorList>
    </citation>
    <scope>NUCLEOTIDE SEQUENCE</scope>
    <source>
        <strain evidence="2">MMS17-BM035</strain>
    </source>
</reference>
<evidence type="ECO:0000313" key="2">
    <source>
        <dbReference type="EMBL" id="MBP0461370.1"/>
    </source>
</evidence>
<dbReference type="EMBL" id="JAGIQL010000182">
    <property type="protein sequence ID" value="MBP0461370.1"/>
    <property type="molecule type" value="Genomic_DNA"/>
</dbReference>
<evidence type="ECO:0000313" key="3">
    <source>
        <dbReference type="Proteomes" id="UP000670475"/>
    </source>
</evidence>
<gene>
    <name evidence="2" type="ORF">JFN87_28490</name>
</gene>